<proteinExistence type="predicted"/>
<dbReference type="OrthoDB" id="8580666at2"/>
<dbReference type="InterPro" id="IPR017850">
    <property type="entry name" value="Alkaline_phosphatase_core_sf"/>
</dbReference>
<protein>
    <recommendedName>
        <fullName evidence="3">Nucleotide pyrophosphatase</fullName>
    </recommendedName>
</protein>
<dbReference type="Proteomes" id="UP000053226">
    <property type="component" value="Unassembled WGS sequence"/>
</dbReference>
<reference evidence="1 2" key="1">
    <citation type="submission" date="2015-07" db="EMBL/GenBank/DDBJ databases">
        <title>ATOL: Assembling a taxonomically balanced genome-scale reconstruction of the evolutionary history of the Enterobacteriaceae.</title>
        <authorList>
            <person name="Plunkett G.III."/>
            <person name="Neeno-Eckwall E.C."/>
            <person name="Glasner J.D."/>
            <person name="Perna N.T."/>
        </authorList>
    </citation>
    <scope>NUCLEOTIDE SEQUENCE [LARGE SCALE GENOMIC DNA]</scope>
    <source>
        <strain evidence="1 2">ATCC 35017</strain>
    </source>
</reference>
<sequence>MATKVILVILDGLNYQVAHDCMGYLQGLTESGHATLYSMNSELPSMSRPLYECILTGIPPVISGIVNNNIVRLSTAESIFSLARKANKVTAAAAYYWVSELYNSAPYQPQRDRFTLNSHHPIQYGYFYHTDHYPDDHLLIDAENLRQRFDPDFLLIHPMNIDDSGHKYGLDSAQYRNTARRTDSILSHYLPTWREQGYQILITSDHGMNNDCSHGGVLPEERQVPLWVIGSAFSHQPDLRVPQTALCGSICHLLAIEYANKSICKALLKGTK</sequence>
<dbReference type="Pfam" id="PF01663">
    <property type="entry name" value="Phosphodiest"/>
    <property type="match status" value="1"/>
</dbReference>
<keyword evidence="2" id="KW-1185">Reference proteome</keyword>
<dbReference type="PANTHER" id="PTHR10151:SF120">
    <property type="entry name" value="BIS(5'-ADENOSYL)-TRIPHOSPHATASE"/>
    <property type="match status" value="1"/>
</dbReference>
<evidence type="ECO:0000313" key="1">
    <source>
        <dbReference type="EMBL" id="KPD03719.1"/>
    </source>
</evidence>
<evidence type="ECO:0000313" key="2">
    <source>
        <dbReference type="Proteomes" id="UP000053226"/>
    </source>
</evidence>
<dbReference type="PANTHER" id="PTHR10151">
    <property type="entry name" value="ECTONUCLEOTIDE PYROPHOSPHATASE/PHOSPHODIESTERASE"/>
    <property type="match status" value="1"/>
</dbReference>
<dbReference type="GO" id="GO:0016787">
    <property type="term" value="F:hydrolase activity"/>
    <property type="evidence" value="ECO:0007669"/>
    <property type="project" value="UniProtKB-ARBA"/>
</dbReference>
<evidence type="ECO:0008006" key="3">
    <source>
        <dbReference type="Google" id="ProtNLM"/>
    </source>
</evidence>
<dbReference type="AlphaFoldDB" id="A0A0N0Z8V7"/>
<dbReference type="EMBL" id="LGAA01000008">
    <property type="protein sequence ID" value="KPD03719.1"/>
    <property type="molecule type" value="Genomic_DNA"/>
</dbReference>
<dbReference type="InterPro" id="IPR002591">
    <property type="entry name" value="Phosphodiest/P_Trfase"/>
</dbReference>
<accession>A0A0N0Z8V7</accession>
<dbReference type="SUPFAM" id="SSF53649">
    <property type="entry name" value="Alkaline phosphatase-like"/>
    <property type="match status" value="1"/>
</dbReference>
<organism evidence="1 2">
    <name type="scientific">Moellerella wisconsensis ATCC 35017</name>
    <dbReference type="NCBI Taxonomy" id="1354267"/>
    <lineage>
        <taxon>Bacteria</taxon>
        <taxon>Pseudomonadati</taxon>
        <taxon>Pseudomonadota</taxon>
        <taxon>Gammaproteobacteria</taxon>
        <taxon>Enterobacterales</taxon>
        <taxon>Morganellaceae</taxon>
        <taxon>Moellerella</taxon>
    </lineage>
</organism>
<gene>
    <name evidence="1" type="ORF">M992_0854</name>
</gene>
<dbReference type="Gene3D" id="3.40.720.10">
    <property type="entry name" value="Alkaline Phosphatase, subunit A"/>
    <property type="match status" value="1"/>
</dbReference>
<comment type="caution">
    <text evidence="1">The sequence shown here is derived from an EMBL/GenBank/DDBJ whole genome shotgun (WGS) entry which is preliminary data.</text>
</comment>
<name>A0A0N0Z8V7_9GAMM</name>
<dbReference type="RefSeq" id="WP_053907454.1">
    <property type="nucleotide sequence ID" value="NZ_CAWMUS010000008.1"/>
</dbReference>